<dbReference type="Gene3D" id="3.40.50.10140">
    <property type="entry name" value="Toll/interleukin-1 receptor homology (TIR) domain"/>
    <property type="match status" value="1"/>
</dbReference>
<protein>
    <recommendedName>
        <fullName evidence="6">TIR domain-containing protein</fullName>
    </recommendedName>
</protein>
<keyword evidence="3" id="KW-0611">Plant defense</keyword>
<accession>A0AAD4ZXF4</accession>
<evidence type="ECO:0000256" key="4">
    <source>
        <dbReference type="ARBA" id="ARBA00023027"/>
    </source>
</evidence>
<dbReference type="Gene3D" id="3.80.10.10">
    <property type="entry name" value="Ribonuclease Inhibitor"/>
    <property type="match status" value="2"/>
</dbReference>
<dbReference type="InterPro" id="IPR044974">
    <property type="entry name" value="Disease_R_plants"/>
</dbReference>
<evidence type="ECO:0000313" key="8">
    <source>
        <dbReference type="Proteomes" id="UP001054821"/>
    </source>
</evidence>
<dbReference type="InterPro" id="IPR042197">
    <property type="entry name" value="Apaf_helical"/>
</dbReference>
<gene>
    <name evidence="7" type="ORF">L3X38_008934</name>
</gene>
<feature type="region of interest" description="Disordered" evidence="5">
    <location>
        <begin position="1016"/>
        <end position="1062"/>
    </location>
</feature>
<dbReference type="InterPro" id="IPR001611">
    <property type="entry name" value="Leu-rich_rpt"/>
</dbReference>
<dbReference type="Gene3D" id="1.10.8.430">
    <property type="entry name" value="Helical domain of apoptotic protease-activating factors"/>
    <property type="match status" value="1"/>
</dbReference>
<dbReference type="SMART" id="SM00255">
    <property type="entry name" value="TIR"/>
    <property type="match status" value="1"/>
</dbReference>
<name>A0AAD4ZXF4_PRUDU</name>
<dbReference type="GO" id="GO:0051707">
    <property type="term" value="P:response to other organism"/>
    <property type="evidence" value="ECO:0007669"/>
    <property type="project" value="UniProtKB-ARBA"/>
</dbReference>
<dbReference type="AlphaFoldDB" id="A0AAD4ZXF4"/>
<keyword evidence="4" id="KW-0520">NAD</keyword>
<evidence type="ECO:0000256" key="1">
    <source>
        <dbReference type="ARBA" id="ARBA00022614"/>
    </source>
</evidence>
<dbReference type="PANTHER" id="PTHR11017">
    <property type="entry name" value="LEUCINE-RICH REPEAT-CONTAINING PROTEIN"/>
    <property type="match status" value="1"/>
</dbReference>
<reference evidence="7 8" key="1">
    <citation type="journal article" date="2022" name="G3 (Bethesda)">
        <title>Whole-genome sequence and methylome profiling of the almond [Prunus dulcis (Mill.) D.A. Webb] cultivar 'Nonpareil'.</title>
        <authorList>
            <person name="D'Amico-Willman K.M."/>
            <person name="Ouma W.Z."/>
            <person name="Meulia T."/>
            <person name="Sideli G.M."/>
            <person name="Gradziel T.M."/>
            <person name="Fresnedo-Ramirez J."/>
        </authorList>
    </citation>
    <scope>NUCLEOTIDE SEQUENCE [LARGE SCALE GENOMIC DNA]</scope>
    <source>
        <strain evidence="7">Clone GOH B32 T37-40</strain>
    </source>
</reference>
<dbReference type="InterPro" id="IPR035897">
    <property type="entry name" value="Toll_tir_struct_dom_sf"/>
</dbReference>
<dbReference type="InterPro" id="IPR027417">
    <property type="entry name" value="P-loop_NTPase"/>
</dbReference>
<dbReference type="SUPFAM" id="SSF52200">
    <property type="entry name" value="Toll/Interleukin receptor TIR domain"/>
    <property type="match status" value="1"/>
</dbReference>
<dbReference type="PROSITE" id="PS50104">
    <property type="entry name" value="TIR"/>
    <property type="match status" value="1"/>
</dbReference>
<dbReference type="PANTHER" id="PTHR11017:SF575">
    <property type="entry name" value="ADP-RIBOSYL CYCLASE_CYCLIC ADP-RIBOSE HYDROLASE"/>
    <property type="match status" value="1"/>
</dbReference>
<dbReference type="Gene3D" id="3.40.50.300">
    <property type="entry name" value="P-loop containing nucleotide triphosphate hydrolases"/>
    <property type="match status" value="1"/>
</dbReference>
<dbReference type="InterPro" id="IPR058192">
    <property type="entry name" value="WHD_ROQ1-like"/>
</dbReference>
<organism evidence="7 8">
    <name type="scientific">Prunus dulcis</name>
    <name type="common">Almond</name>
    <name type="synonym">Amygdalus dulcis</name>
    <dbReference type="NCBI Taxonomy" id="3755"/>
    <lineage>
        <taxon>Eukaryota</taxon>
        <taxon>Viridiplantae</taxon>
        <taxon>Streptophyta</taxon>
        <taxon>Embryophyta</taxon>
        <taxon>Tracheophyta</taxon>
        <taxon>Spermatophyta</taxon>
        <taxon>Magnoliopsida</taxon>
        <taxon>eudicotyledons</taxon>
        <taxon>Gunneridae</taxon>
        <taxon>Pentapetalae</taxon>
        <taxon>rosids</taxon>
        <taxon>fabids</taxon>
        <taxon>Rosales</taxon>
        <taxon>Rosaceae</taxon>
        <taxon>Amygdaloideae</taxon>
        <taxon>Amygdaleae</taxon>
        <taxon>Prunus</taxon>
    </lineage>
</organism>
<dbReference type="Pfam" id="PF00931">
    <property type="entry name" value="NB-ARC"/>
    <property type="match status" value="1"/>
</dbReference>
<dbReference type="PROSITE" id="PS51450">
    <property type="entry name" value="LRR"/>
    <property type="match status" value="1"/>
</dbReference>
<dbReference type="Pfam" id="PF23282">
    <property type="entry name" value="WHD_ROQ1"/>
    <property type="match status" value="1"/>
</dbReference>
<dbReference type="InterPro" id="IPR000157">
    <property type="entry name" value="TIR_dom"/>
</dbReference>
<sequence length="1062" mass="120351">MATSTTQESFSSKQWIYDVFLSFRGEDTRKNFTGHLYMALKEAGINAFIDDNELRRGEDITAELVQAIQGSRISVIVFSRRYADSGWCLEELVKIMECRRTVRQMVLPIFYDVDPSDVRKQNGCFGQAFEKHEQRFLLEVDKVLRWRSALTEAANLSGWDLRNTADGHEARFIRKIIAEITRQLNNAYLFVAVYPVGINSRVEDMSSYLGVGSNDVRMVGILGMGGLGKTTIAKAIYNQFYHSFEGKSFVADVRETSKQPNGQVRLQEQLLSDILKPAKKIKVGCVDKGINIIKERLGCRKVLVIIDDADQMEQLRAIAGKRDWFGSGSRIIITTRDQHLLKQLEVDTVFLAPEMNEEEALELFSWHAFRNSYPNEGYLDLSTSVVSYCGGLPLALEVLGSFLFGRSIPEWTSALEKLKRIPHDQIQKKLRISFDGLSDDKQRDIFLDISCFFIGKDKNYVKQILDGCGFFAEIEISVLLQRCLVTVSERNKLTMHDLLRDMGREVVREKSPKEPGKCSRLWHKEDIKDVLAKHCGTEEIEGVTLNLLRSDDVSFSTKAFANMQRLRLLQLNYVQLTGSYEYLTKELRWLCWHGLPLKFIPNSFHQQKLVAIDLRYSNLTHVWKDPGLLDKLKILNLSHSHYLQRSPDFSKLPNLEKLMLKDCKSLFEVHPSIGHLERLLVVNLKDCKMLKDLPRSFYELKSIETLDLSGCSKFANLDDDLGNMVSLTTLLADNTAIRKVPSTILRLTNLKYLSLCDCNLTDDAIPKDLGSLFSLQELNLQSNSFRSLPSSLNGLSKLRRLILDYCANLNAIPELPNNLKSLEARNCTSLERIPNLSEISNMDTLSLTNCSKLIEIPGLVKLLKSLRFIRMEGCSNITDALKENILQGWTVSGFGGIFLPGNNIPEWFPYVDEGASVFFEVPQNIGCNLKELIVCIVYSSCLDNIVSQDLTSISVINYTKGTMRTSRPVAIDVVASHEDHLWQRNLSDNAFNLEGCDEVEVIVDFGPQFSVKKTGTLSRRERLPDGDAGPSHGSSDEDRPPKRLRSDPNTEMSIDEHVEHEG</sequence>
<proteinExistence type="predicted"/>
<feature type="domain" description="TIR" evidence="6">
    <location>
        <begin position="15"/>
        <end position="184"/>
    </location>
</feature>
<dbReference type="EMBL" id="JAJFAZ020000001">
    <property type="protein sequence ID" value="KAI5356039.1"/>
    <property type="molecule type" value="Genomic_DNA"/>
</dbReference>
<dbReference type="InterPro" id="IPR002182">
    <property type="entry name" value="NB-ARC"/>
</dbReference>
<dbReference type="InterPro" id="IPR032675">
    <property type="entry name" value="LRR_dom_sf"/>
</dbReference>
<keyword evidence="2" id="KW-0677">Repeat</keyword>
<dbReference type="Proteomes" id="UP001054821">
    <property type="component" value="Chromosome 1"/>
</dbReference>
<dbReference type="PRINTS" id="PR00364">
    <property type="entry name" value="DISEASERSIST"/>
</dbReference>
<dbReference type="GO" id="GO:0006952">
    <property type="term" value="P:defense response"/>
    <property type="evidence" value="ECO:0007669"/>
    <property type="project" value="UniProtKB-KW"/>
</dbReference>
<keyword evidence="8" id="KW-1185">Reference proteome</keyword>
<keyword evidence="1" id="KW-0433">Leucine-rich repeat</keyword>
<evidence type="ECO:0000256" key="5">
    <source>
        <dbReference type="SAM" id="MobiDB-lite"/>
    </source>
</evidence>
<evidence type="ECO:0000256" key="3">
    <source>
        <dbReference type="ARBA" id="ARBA00022821"/>
    </source>
</evidence>
<feature type="compositionally biased region" description="Basic and acidic residues" evidence="5">
    <location>
        <begin position="1034"/>
        <end position="1062"/>
    </location>
</feature>
<evidence type="ECO:0000313" key="7">
    <source>
        <dbReference type="EMBL" id="KAI5356039.1"/>
    </source>
</evidence>
<evidence type="ECO:0000259" key="6">
    <source>
        <dbReference type="PROSITE" id="PS50104"/>
    </source>
</evidence>
<dbReference type="Pfam" id="PF01582">
    <property type="entry name" value="TIR"/>
    <property type="match status" value="1"/>
</dbReference>
<dbReference type="GO" id="GO:0043531">
    <property type="term" value="F:ADP binding"/>
    <property type="evidence" value="ECO:0007669"/>
    <property type="project" value="InterPro"/>
</dbReference>
<dbReference type="Pfam" id="PF23598">
    <property type="entry name" value="LRR_14"/>
    <property type="match status" value="1"/>
</dbReference>
<dbReference type="InterPro" id="IPR055414">
    <property type="entry name" value="LRR_R13L4/SHOC2-like"/>
</dbReference>
<dbReference type="GO" id="GO:0007165">
    <property type="term" value="P:signal transduction"/>
    <property type="evidence" value="ECO:0007669"/>
    <property type="project" value="InterPro"/>
</dbReference>
<comment type="caution">
    <text evidence="7">The sequence shown here is derived from an EMBL/GenBank/DDBJ whole genome shotgun (WGS) entry which is preliminary data.</text>
</comment>
<evidence type="ECO:0000256" key="2">
    <source>
        <dbReference type="ARBA" id="ARBA00022737"/>
    </source>
</evidence>
<dbReference type="SUPFAM" id="SSF52058">
    <property type="entry name" value="L domain-like"/>
    <property type="match status" value="1"/>
</dbReference>
<dbReference type="SUPFAM" id="SSF52540">
    <property type="entry name" value="P-loop containing nucleoside triphosphate hydrolases"/>
    <property type="match status" value="1"/>
</dbReference>
<dbReference type="FunFam" id="3.40.50.10140:FF:000007">
    <property type="entry name" value="Disease resistance protein (TIR-NBS-LRR class)"/>
    <property type="match status" value="1"/>
</dbReference>